<dbReference type="Proteomes" id="UP000692954">
    <property type="component" value="Unassembled WGS sequence"/>
</dbReference>
<evidence type="ECO:0000256" key="2">
    <source>
        <dbReference type="SAM" id="MobiDB-lite"/>
    </source>
</evidence>
<sequence length="318" mass="37463">MDLKNKNTRKILLHLLEQQLQIILTDNYPKTRFQNQLIKFQDGQTSKLQKSRQQSLSPQIMRTHAQSEHINTCQKQQSQLKQKYNKLQQSKDKLSINKLQEEVQDYTIHSKILKSKNLNTQVKQDIYKPGINQINQKANHLNKLKESCTIQMNQQDSFNPAINKISQKITQKNNQTDFFQRMNTSQTKKLEKIRKLQNEATPSFRPQINNHYKKGQKNQNKDILQVSVNLELLEKVRDYHLRENNQQNLNLSQTDYRNIQSKSVLSQTRQSDFNNSNSPSFRNSTTINKQSQFHIDFNSPNNNFTKMLQEALGESLYD</sequence>
<protein>
    <submittedName>
        <fullName evidence="3">Uncharacterized protein</fullName>
    </submittedName>
</protein>
<name>A0A8S1MQF1_9CILI</name>
<reference evidence="3" key="1">
    <citation type="submission" date="2021-01" db="EMBL/GenBank/DDBJ databases">
        <authorList>
            <consortium name="Genoscope - CEA"/>
            <person name="William W."/>
        </authorList>
    </citation>
    <scope>NUCLEOTIDE SEQUENCE</scope>
</reference>
<feature type="coiled-coil region" evidence="1">
    <location>
        <begin position="70"/>
        <end position="116"/>
    </location>
</feature>
<evidence type="ECO:0000256" key="1">
    <source>
        <dbReference type="SAM" id="Coils"/>
    </source>
</evidence>
<accession>A0A8S1MQF1</accession>
<dbReference type="AlphaFoldDB" id="A0A8S1MQF1"/>
<evidence type="ECO:0000313" key="3">
    <source>
        <dbReference type="EMBL" id="CAD8079363.1"/>
    </source>
</evidence>
<gene>
    <name evidence="3" type="ORF">PSON_ATCC_30995.1.T0390058</name>
</gene>
<keyword evidence="4" id="KW-1185">Reference proteome</keyword>
<organism evidence="3 4">
    <name type="scientific">Paramecium sonneborni</name>
    <dbReference type="NCBI Taxonomy" id="65129"/>
    <lineage>
        <taxon>Eukaryota</taxon>
        <taxon>Sar</taxon>
        <taxon>Alveolata</taxon>
        <taxon>Ciliophora</taxon>
        <taxon>Intramacronucleata</taxon>
        <taxon>Oligohymenophorea</taxon>
        <taxon>Peniculida</taxon>
        <taxon>Parameciidae</taxon>
        <taxon>Paramecium</taxon>
    </lineage>
</organism>
<keyword evidence="1" id="KW-0175">Coiled coil</keyword>
<feature type="region of interest" description="Disordered" evidence="2">
    <location>
        <begin position="266"/>
        <end position="285"/>
    </location>
</feature>
<evidence type="ECO:0000313" key="4">
    <source>
        <dbReference type="Proteomes" id="UP000692954"/>
    </source>
</evidence>
<comment type="caution">
    <text evidence="3">The sequence shown here is derived from an EMBL/GenBank/DDBJ whole genome shotgun (WGS) entry which is preliminary data.</text>
</comment>
<dbReference type="OrthoDB" id="301569at2759"/>
<dbReference type="EMBL" id="CAJJDN010000039">
    <property type="protein sequence ID" value="CAD8079363.1"/>
    <property type="molecule type" value="Genomic_DNA"/>
</dbReference>
<feature type="compositionally biased region" description="Low complexity" evidence="2">
    <location>
        <begin position="271"/>
        <end position="284"/>
    </location>
</feature>
<proteinExistence type="predicted"/>